<accession>A0ABU6VWP7</accession>
<feature type="region of interest" description="Disordered" evidence="1">
    <location>
        <begin position="46"/>
        <end position="72"/>
    </location>
</feature>
<dbReference type="EMBL" id="JASCZI010154632">
    <property type="protein sequence ID" value="MED6178096.1"/>
    <property type="molecule type" value="Genomic_DNA"/>
</dbReference>
<evidence type="ECO:0000313" key="2">
    <source>
        <dbReference type="EMBL" id="MED6178096.1"/>
    </source>
</evidence>
<reference evidence="2 3" key="1">
    <citation type="journal article" date="2023" name="Plants (Basel)">
        <title>Bridging the Gap: Combining Genomics and Transcriptomics Approaches to Understand Stylosanthes scabra, an Orphan Legume from the Brazilian Caatinga.</title>
        <authorList>
            <person name="Ferreira-Neto J.R.C."/>
            <person name="da Silva M.D."/>
            <person name="Binneck E."/>
            <person name="de Melo N.F."/>
            <person name="da Silva R.H."/>
            <person name="de Melo A.L.T.M."/>
            <person name="Pandolfi V."/>
            <person name="Bustamante F.O."/>
            <person name="Brasileiro-Vidal A.C."/>
            <person name="Benko-Iseppon A.M."/>
        </authorList>
    </citation>
    <scope>NUCLEOTIDE SEQUENCE [LARGE SCALE GENOMIC DNA]</scope>
    <source>
        <tissue evidence="2">Leaves</tissue>
    </source>
</reference>
<keyword evidence="3" id="KW-1185">Reference proteome</keyword>
<sequence>MDRIRSTVKSAIRFANCGSDPIRNDGGSDSGFPPLSTQILTLTNHYSLTTNTSTHKHRPHPSPPQTPSPSLFLRDSAGAITHQPSTFSRLHLRFVESTRERETSSLLKEDLAASSLLEDLRRLVPLVTTAVSRVARRRR</sequence>
<gene>
    <name evidence="2" type="ORF">PIB30_104408</name>
</gene>
<comment type="caution">
    <text evidence="2">The sequence shown here is derived from an EMBL/GenBank/DDBJ whole genome shotgun (WGS) entry which is preliminary data.</text>
</comment>
<name>A0ABU6VWP7_9FABA</name>
<organism evidence="2 3">
    <name type="scientific">Stylosanthes scabra</name>
    <dbReference type="NCBI Taxonomy" id="79078"/>
    <lineage>
        <taxon>Eukaryota</taxon>
        <taxon>Viridiplantae</taxon>
        <taxon>Streptophyta</taxon>
        <taxon>Embryophyta</taxon>
        <taxon>Tracheophyta</taxon>
        <taxon>Spermatophyta</taxon>
        <taxon>Magnoliopsida</taxon>
        <taxon>eudicotyledons</taxon>
        <taxon>Gunneridae</taxon>
        <taxon>Pentapetalae</taxon>
        <taxon>rosids</taxon>
        <taxon>fabids</taxon>
        <taxon>Fabales</taxon>
        <taxon>Fabaceae</taxon>
        <taxon>Papilionoideae</taxon>
        <taxon>50 kb inversion clade</taxon>
        <taxon>dalbergioids sensu lato</taxon>
        <taxon>Dalbergieae</taxon>
        <taxon>Pterocarpus clade</taxon>
        <taxon>Stylosanthes</taxon>
    </lineage>
</organism>
<dbReference type="Proteomes" id="UP001341840">
    <property type="component" value="Unassembled WGS sequence"/>
</dbReference>
<proteinExistence type="predicted"/>
<evidence type="ECO:0000313" key="3">
    <source>
        <dbReference type="Proteomes" id="UP001341840"/>
    </source>
</evidence>
<evidence type="ECO:0000256" key="1">
    <source>
        <dbReference type="SAM" id="MobiDB-lite"/>
    </source>
</evidence>
<protein>
    <submittedName>
        <fullName evidence="2">Uncharacterized protein</fullName>
    </submittedName>
</protein>